<reference evidence="11" key="1">
    <citation type="submission" date="2024-03" db="EMBL/GenBank/DDBJ databases">
        <title>WGS assembly of Saponaria officinalis var. Norfolk2.</title>
        <authorList>
            <person name="Jenkins J."/>
            <person name="Shu S."/>
            <person name="Grimwood J."/>
            <person name="Barry K."/>
            <person name="Goodstein D."/>
            <person name="Schmutz J."/>
            <person name="Leebens-Mack J."/>
            <person name="Osbourn A."/>
        </authorList>
    </citation>
    <scope>NUCLEOTIDE SEQUENCE [LARGE SCALE GENOMIC DNA]</scope>
    <source>
        <strain evidence="11">JIC</strain>
    </source>
</reference>
<evidence type="ECO:0000256" key="9">
    <source>
        <dbReference type="SAM" id="MobiDB-lite"/>
    </source>
</evidence>
<gene>
    <name evidence="11" type="ORF">RND81_13G130000</name>
</gene>
<proteinExistence type="inferred from homology"/>
<evidence type="ECO:0000256" key="4">
    <source>
        <dbReference type="ARBA" id="ARBA00022475"/>
    </source>
</evidence>
<feature type="compositionally biased region" description="Pro residues" evidence="9">
    <location>
        <begin position="56"/>
        <end position="67"/>
    </location>
</feature>
<comment type="caution">
    <text evidence="11">The sequence shown here is derived from an EMBL/GenBank/DDBJ whole genome shotgun (WGS) entry which is preliminary data.</text>
</comment>
<keyword evidence="12" id="KW-1185">Reference proteome</keyword>
<keyword evidence="4 8" id="KW-1003">Cell membrane</keyword>
<dbReference type="EMBL" id="JBDFQZ010000013">
    <property type="protein sequence ID" value="KAK9669437.1"/>
    <property type="molecule type" value="Genomic_DNA"/>
</dbReference>
<comment type="subunit">
    <text evidence="3 8">Homodimer and heterodimers.</text>
</comment>
<evidence type="ECO:0000256" key="2">
    <source>
        <dbReference type="ARBA" id="ARBA00007651"/>
    </source>
</evidence>
<dbReference type="PANTHER" id="PTHR33573:SF50">
    <property type="entry name" value="CASP-LIKE PROTEIN 4A3"/>
    <property type="match status" value="1"/>
</dbReference>
<dbReference type="InterPro" id="IPR006702">
    <property type="entry name" value="CASP_dom"/>
</dbReference>
<keyword evidence="6 8" id="KW-1133">Transmembrane helix</keyword>
<evidence type="ECO:0000256" key="5">
    <source>
        <dbReference type="ARBA" id="ARBA00022692"/>
    </source>
</evidence>
<feature type="transmembrane region" description="Helical" evidence="8">
    <location>
        <begin position="186"/>
        <end position="205"/>
    </location>
</feature>
<feature type="region of interest" description="Disordered" evidence="9">
    <location>
        <begin position="51"/>
        <end position="70"/>
    </location>
</feature>
<accession>A0AAW1H0G8</accession>
<dbReference type="Proteomes" id="UP001443914">
    <property type="component" value="Unassembled WGS sequence"/>
</dbReference>
<evidence type="ECO:0000256" key="1">
    <source>
        <dbReference type="ARBA" id="ARBA00004651"/>
    </source>
</evidence>
<dbReference type="AlphaFoldDB" id="A0AAW1H0G8"/>
<dbReference type="GO" id="GO:0005886">
    <property type="term" value="C:plasma membrane"/>
    <property type="evidence" value="ECO:0007669"/>
    <property type="project" value="UniProtKB-SubCell"/>
</dbReference>
<evidence type="ECO:0000259" key="10">
    <source>
        <dbReference type="Pfam" id="PF04535"/>
    </source>
</evidence>
<feature type="domain" description="Casparian strip membrane protein" evidence="10">
    <location>
        <begin position="103"/>
        <end position="236"/>
    </location>
</feature>
<keyword evidence="5 8" id="KW-0812">Transmembrane</keyword>
<feature type="transmembrane region" description="Helical" evidence="8">
    <location>
        <begin position="108"/>
        <end position="126"/>
    </location>
</feature>
<dbReference type="PANTHER" id="PTHR33573">
    <property type="entry name" value="CASP-LIKE PROTEIN 4A4"/>
    <property type="match status" value="1"/>
</dbReference>
<feature type="transmembrane region" description="Helical" evidence="8">
    <location>
        <begin position="146"/>
        <end position="165"/>
    </location>
</feature>
<keyword evidence="7 8" id="KW-0472">Membrane</keyword>
<evidence type="ECO:0000313" key="12">
    <source>
        <dbReference type="Proteomes" id="UP001443914"/>
    </source>
</evidence>
<protein>
    <recommendedName>
        <fullName evidence="8">CASP-like protein</fullName>
    </recommendedName>
</protein>
<organism evidence="11 12">
    <name type="scientific">Saponaria officinalis</name>
    <name type="common">Common soapwort</name>
    <name type="synonym">Lychnis saponaria</name>
    <dbReference type="NCBI Taxonomy" id="3572"/>
    <lineage>
        <taxon>Eukaryota</taxon>
        <taxon>Viridiplantae</taxon>
        <taxon>Streptophyta</taxon>
        <taxon>Embryophyta</taxon>
        <taxon>Tracheophyta</taxon>
        <taxon>Spermatophyta</taxon>
        <taxon>Magnoliopsida</taxon>
        <taxon>eudicotyledons</taxon>
        <taxon>Gunneridae</taxon>
        <taxon>Pentapetalae</taxon>
        <taxon>Caryophyllales</taxon>
        <taxon>Caryophyllaceae</taxon>
        <taxon>Caryophylleae</taxon>
        <taxon>Saponaria</taxon>
    </lineage>
</organism>
<feature type="transmembrane region" description="Helical" evidence="8">
    <location>
        <begin position="225"/>
        <end position="249"/>
    </location>
</feature>
<feature type="region of interest" description="Disordered" evidence="9">
    <location>
        <begin position="1"/>
        <end position="36"/>
    </location>
</feature>
<evidence type="ECO:0000313" key="11">
    <source>
        <dbReference type="EMBL" id="KAK9669437.1"/>
    </source>
</evidence>
<name>A0AAW1H0G8_SAPOF</name>
<comment type="similarity">
    <text evidence="2 8">Belongs to the Casparian strip membrane proteins (CASP) family.</text>
</comment>
<evidence type="ECO:0000256" key="6">
    <source>
        <dbReference type="ARBA" id="ARBA00022989"/>
    </source>
</evidence>
<feature type="compositionally biased region" description="Basic residues" evidence="9">
    <location>
        <begin position="1"/>
        <end position="12"/>
    </location>
</feature>
<sequence length="254" mass="28127">MQKNNNNHHHPPHLPPLSVSLQPKPKPDPKPVLTRNDTALSLAVEKYYSPLTSPLPATPPPPPPPPKHIVQFSRREEPQSAVVYGGGGGGERKVVGAKKEVVVKRVGVVVRVLEIVFCVISLSVMATDKTQGWSGDSFDRYKEYRFCLTVAIVGFVYSTFQACDLGSHIATGKHVITHRFRYQFDFIMDQILAYLLISASSASASRVDDWQANWGKDEFTEKASVSISMAFLAFICFAVSSLISGYNLCNRDLY</sequence>
<comment type="subcellular location">
    <subcellularLocation>
        <location evidence="1 8">Cell membrane</location>
        <topology evidence="1 8">Multi-pass membrane protein</topology>
    </subcellularLocation>
</comment>
<dbReference type="Pfam" id="PF04535">
    <property type="entry name" value="CASP_dom"/>
    <property type="match status" value="1"/>
</dbReference>
<evidence type="ECO:0000256" key="3">
    <source>
        <dbReference type="ARBA" id="ARBA00011489"/>
    </source>
</evidence>
<evidence type="ECO:0000256" key="7">
    <source>
        <dbReference type="ARBA" id="ARBA00023136"/>
    </source>
</evidence>
<evidence type="ECO:0000256" key="8">
    <source>
        <dbReference type="RuleBase" id="RU361233"/>
    </source>
</evidence>